<keyword evidence="1" id="KW-1133">Transmembrane helix</keyword>
<name>A0A821M886_9BILA</name>
<evidence type="ECO:0000256" key="1">
    <source>
        <dbReference type="SAM" id="Phobius"/>
    </source>
</evidence>
<accession>A0A821M886</accession>
<keyword evidence="1" id="KW-0812">Transmembrane</keyword>
<keyword evidence="3" id="KW-1185">Reference proteome</keyword>
<protein>
    <submittedName>
        <fullName evidence="2">Uncharacterized protein</fullName>
    </submittedName>
</protein>
<dbReference type="AlphaFoldDB" id="A0A821M886"/>
<evidence type="ECO:0000313" key="2">
    <source>
        <dbReference type="EMBL" id="CAF4762752.1"/>
    </source>
</evidence>
<dbReference type="EMBL" id="CAJOBP010042004">
    <property type="protein sequence ID" value="CAF4762752.1"/>
    <property type="molecule type" value="Genomic_DNA"/>
</dbReference>
<proteinExistence type="predicted"/>
<gene>
    <name evidence="2" type="ORF">UJA718_LOCUS39523</name>
</gene>
<comment type="caution">
    <text evidence="2">The sequence shown here is derived from an EMBL/GenBank/DDBJ whole genome shotgun (WGS) entry which is preliminary data.</text>
</comment>
<sequence length="37" mass="4026">NVEKLDAAAKNGGTFLYGGITIAVALIVFILYLWLEK</sequence>
<reference evidence="2" key="1">
    <citation type="submission" date="2021-02" db="EMBL/GenBank/DDBJ databases">
        <authorList>
            <person name="Nowell W R."/>
        </authorList>
    </citation>
    <scope>NUCLEOTIDE SEQUENCE</scope>
</reference>
<feature type="transmembrane region" description="Helical" evidence="1">
    <location>
        <begin position="15"/>
        <end position="35"/>
    </location>
</feature>
<feature type="non-terminal residue" evidence="2">
    <location>
        <position position="1"/>
    </location>
</feature>
<evidence type="ECO:0000313" key="3">
    <source>
        <dbReference type="Proteomes" id="UP000663873"/>
    </source>
</evidence>
<organism evidence="2 3">
    <name type="scientific">Rotaria socialis</name>
    <dbReference type="NCBI Taxonomy" id="392032"/>
    <lineage>
        <taxon>Eukaryota</taxon>
        <taxon>Metazoa</taxon>
        <taxon>Spiralia</taxon>
        <taxon>Gnathifera</taxon>
        <taxon>Rotifera</taxon>
        <taxon>Eurotatoria</taxon>
        <taxon>Bdelloidea</taxon>
        <taxon>Philodinida</taxon>
        <taxon>Philodinidae</taxon>
        <taxon>Rotaria</taxon>
    </lineage>
</organism>
<dbReference type="Proteomes" id="UP000663873">
    <property type="component" value="Unassembled WGS sequence"/>
</dbReference>
<keyword evidence="1" id="KW-0472">Membrane</keyword>